<feature type="domain" description="Cadherin" evidence="4">
    <location>
        <begin position="831"/>
        <end position="924"/>
    </location>
</feature>
<feature type="domain" description="Cadherin" evidence="4">
    <location>
        <begin position="1230"/>
        <end position="1332"/>
    </location>
</feature>
<dbReference type="PROSITE" id="PS50012">
    <property type="entry name" value="RCC1_3"/>
    <property type="match status" value="2"/>
</dbReference>
<keyword evidence="2" id="KW-0472">Membrane</keyword>
<keyword evidence="6" id="KW-1185">Reference proteome</keyword>
<feature type="domain" description="Cadherin" evidence="4">
    <location>
        <begin position="432"/>
        <end position="525"/>
    </location>
</feature>
<dbReference type="Pfam" id="PF00028">
    <property type="entry name" value="Cadherin"/>
    <property type="match status" value="3"/>
</dbReference>
<feature type="signal peptide" evidence="3">
    <location>
        <begin position="1"/>
        <end position="22"/>
    </location>
</feature>
<feature type="domain" description="Cadherin" evidence="4">
    <location>
        <begin position="532"/>
        <end position="628"/>
    </location>
</feature>
<evidence type="ECO:0000256" key="3">
    <source>
        <dbReference type="SAM" id="SignalP"/>
    </source>
</evidence>
<evidence type="ECO:0000256" key="1">
    <source>
        <dbReference type="ARBA" id="ARBA00022692"/>
    </source>
</evidence>
<dbReference type="PROSITE" id="PS00626">
    <property type="entry name" value="RCC1_2"/>
    <property type="match status" value="3"/>
</dbReference>
<proteinExistence type="predicted"/>
<name>A0ABW7N4F5_9BACT</name>
<dbReference type="InterPro" id="IPR002126">
    <property type="entry name" value="Cadherin-like_dom"/>
</dbReference>
<evidence type="ECO:0000256" key="2">
    <source>
        <dbReference type="ARBA" id="ARBA00022989"/>
    </source>
</evidence>
<dbReference type="NCBIfam" id="TIGR04131">
    <property type="entry name" value="Bac_Flav_CTERM"/>
    <property type="match status" value="1"/>
</dbReference>
<feature type="domain" description="Cadherin" evidence="4">
    <location>
        <begin position="931"/>
        <end position="1027"/>
    </location>
</feature>
<sequence length="1408" mass="153409">MYKLIYLTSLLALLGEGLICSAQDTNTMIFDWGDDTFDQLHLSFQDIHVTAISTGYEHTLAIIDSVEVIAWGDNSYGQTTVPAGIIAPIKVSAGLGHSVVLQADGTVVAWGFNDFGQTEVSSFSDIIDIGAGDEHTLLLKSDKTVILVGAGTRYDLSPPAGLVNVEKIAVGNFHNLALKSDQTVVAWGANEFGQSTVPGSIANVQDIGAGQFHSLVLNIDGTVSGWGDNTLFDQLDIPAMGFVDEISVGDYHNLARTGPSTLVAWGSNRFAEGLIPAVLDGRTISYFTAGFAHNTVIVENNRPTSINIADTIYVSENEREPTELSQLLTEDPDVVDTHIYELVSGEGDDDNGQFDVFSFIQKSPISDDLIWTDDYGTDLLRASVSFDYEEGDIYSLRLKSTDLGGLSIEKKVVVRITNVNEEPTGLILSHDTVGENRPIGTYVGTFSTDDIDIDDTHAYTLVSGNGATDNASFTISDDQLFTNEVFLANDQNTYQIRVRSTDSGGLWVEERFVIHIIQTNRAPIDIMISRDTLPDDMELGSWVGFLSTTDPDPEDSHVYTLVTGAGDADNSSFSIVSNSLLTNTTLDSLTQSLYNIRIRSTDNGKPENLFYEEAFQIVITSADDPPSIEEQFFSIMETEPTGTQIGFIEAKDDGNVVFSILDGNINNTFSLSTKTGLLSLNDASQLDALVRPQYQLTVEVTDDKSQSAQGVVHIEVIHVPAPPEVNDQTYEIKETDSIGTVVGDFIAISPRNNPLIFQIISGNSQGVFGIDEGGVIRINDNTTLDAMQTAEYVLRIEVLDTLQMLSAEANAIVEVLEVNETPTGLLLSHDTVSENRPVGTLVGTFSTDDPDSKDTHSYSLVSGIGSLDNASFAISGDQLFTNEVFLANDQNIYQIRVRSTDNGGLWIEERFVIYVIQANSAPTDIWISRDTIPDDLVSGSLVGFFSTTDPDPEDSHSYSIVSGAGDIDNSSFSIVSNSLLTNTPLDSLVQSTYSIRVRTTDNGKPENLYYEEVFQIVILSADRPPIIEEQFFSVEETASNGTQLGVIEAQDEDELVFSVLGGNTGNTFSVHPKTGVLTLNAASQLDAIATPKYELTVRVTDVKGQSAQGVVHVEVIYVPTPPEVADQTFEINETDVVGAHVGQFVAVSPKGYPLSYQILGGNTQDVFEIDGTGMLTIKNNSTLDARRTPHYTLRIEVVDEVQRLSAEADAVVKVLDVNAAPENILLDNHTIDEAQPEGTRVGFLSTVDPDFGDTHTYTMVDGEGDVDNADFVISGNELRSSEIFEARIQSNYTIRVRSEDDGTPSEYLEKVFLIVVNPLELPEIPSAITPNGDGENDYWIIPNLDAYPFNEVVVYDRSGQTVFSSKGYQRPWDGTYQGHHVPVASYYYIIKLNNSLNTKYTGTITVLR</sequence>
<dbReference type="EMBL" id="JBIPKE010000011">
    <property type="protein sequence ID" value="MFH6982453.1"/>
    <property type="molecule type" value="Genomic_DNA"/>
</dbReference>
<dbReference type="Pfam" id="PF13585">
    <property type="entry name" value="CHU_C"/>
    <property type="match status" value="1"/>
</dbReference>
<feature type="domain" description="Cadherin" evidence="4">
    <location>
        <begin position="724"/>
        <end position="824"/>
    </location>
</feature>
<feature type="domain" description="Cadherin" evidence="4">
    <location>
        <begin position="1123"/>
        <end position="1223"/>
    </location>
</feature>
<reference evidence="5 6" key="1">
    <citation type="journal article" date="2013" name="Int. J. Syst. Evol. Microbiol.">
        <title>Marinoscillum luteum sp. nov., isolated from marine sediment.</title>
        <authorList>
            <person name="Cha I.T."/>
            <person name="Park S.J."/>
            <person name="Kim S.J."/>
            <person name="Kim J.G."/>
            <person name="Jung M.Y."/>
            <person name="Shin K.S."/>
            <person name="Kwon K.K."/>
            <person name="Yang S.H."/>
            <person name="Seo Y.S."/>
            <person name="Rhee S.K."/>
        </authorList>
    </citation>
    <scope>NUCLEOTIDE SEQUENCE [LARGE SCALE GENOMIC DNA]</scope>
    <source>
        <strain evidence="5 6">KCTC 23939</strain>
    </source>
</reference>
<dbReference type="PROSITE" id="PS50268">
    <property type="entry name" value="CADHERIN_2"/>
    <property type="match status" value="10"/>
</dbReference>
<comment type="caution">
    <text evidence="5">The sequence shown here is derived from an EMBL/GenBank/DDBJ whole genome shotgun (WGS) entry which is preliminary data.</text>
</comment>
<feature type="domain" description="Cadherin" evidence="4">
    <location>
        <begin position="306"/>
        <end position="425"/>
    </location>
</feature>
<feature type="chain" id="PRO_5046291804" evidence="3">
    <location>
        <begin position="23"/>
        <end position="1408"/>
    </location>
</feature>
<feature type="domain" description="Cadherin" evidence="4">
    <location>
        <begin position="1026"/>
        <end position="1124"/>
    </location>
</feature>
<protein>
    <submittedName>
        <fullName evidence="5">Cadherin domain-containing protein</fullName>
    </submittedName>
</protein>
<dbReference type="Proteomes" id="UP001610063">
    <property type="component" value="Unassembled WGS sequence"/>
</dbReference>
<dbReference type="SUPFAM" id="SSF50985">
    <property type="entry name" value="RCC1/BLIP-II"/>
    <property type="match status" value="1"/>
</dbReference>
<keyword evidence="1" id="KW-0812">Transmembrane</keyword>
<dbReference type="SMART" id="SM00112">
    <property type="entry name" value="CA"/>
    <property type="match status" value="9"/>
</dbReference>
<keyword evidence="3" id="KW-0732">Signal</keyword>
<evidence type="ECO:0000313" key="5">
    <source>
        <dbReference type="EMBL" id="MFH6982453.1"/>
    </source>
</evidence>
<evidence type="ECO:0000313" key="6">
    <source>
        <dbReference type="Proteomes" id="UP001610063"/>
    </source>
</evidence>
<dbReference type="Pfam" id="PF13540">
    <property type="entry name" value="RCC1_2"/>
    <property type="match status" value="4"/>
</dbReference>
<keyword evidence="2" id="KW-1133">Transmembrane helix</keyword>
<dbReference type="PANTHER" id="PTHR24026:SF126">
    <property type="entry name" value="PROTOCADHERIN FAT 4"/>
    <property type="match status" value="1"/>
</dbReference>
<dbReference type="Gene3D" id="2.130.10.30">
    <property type="entry name" value="Regulator of chromosome condensation 1/beta-lactamase-inhibitor protein II"/>
    <property type="match status" value="1"/>
</dbReference>
<dbReference type="InterPro" id="IPR009091">
    <property type="entry name" value="RCC1/BLIP-II"/>
</dbReference>
<dbReference type="InterPro" id="IPR026341">
    <property type="entry name" value="T9SS_type_B"/>
</dbReference>
<dbReference type="InterPro" id="IPR015919">
    <property type="entry name" value="Cadherin-like_sf"/>
</dbReference>
<dbReference type="SUPFAM" id="SSF49313">
    <property type="entry name" value="Cadherin-like"/>
    <property type="match status" value="10"/>
</dbReference>
<dbReference type="RefSeq" id="WP_395416155.1">
    <property type="nucleotide sequence ID" value="NZ_JBIPKE010000011.1"/>
</dbReference>
<accession>A0ABW7N4F5</accession>
<evidence type="ECO:0000259" key="4">
    <source>
        <dbReference type="PROSITE" id="PS50268"/>
    </source>
</evidence>
<dbReference type="CDD" id="cd11304">
    <property type="entry name" value="Cadherin_repeat"/>
    <property type="match status" value="9"/>
</dbReference>
<dbReference type="Gene3D" id="2.60.40.60">
    <property type="entry name" value="Cadherins"/>
    <property type="match status" value="10"/>
</dbReference>
<dbReference type="PANTHER" id="PTHR24026">
    <property type="entry name" value="FAT ATYPICAL CADHERIN-RELATED"/>
    <property type="match status" value="1"/>
</dbReference>
<feature type="domain" description="Cadherin" evidence="4">
    <location>
        <begin position="627"/>
        <end position="725"/>
    </location>
</feature>
<dbReference type="InterPro" id="IPR000408">
    <property type="entry name" value="Reg_chr_condens"/>
</dbReference>
<organism evidence="5 6">
    <name type="scientific">Marinoscillum luteum</name>
    <dbReference type="NCBI Taxonomy" id="861051"/>
    <lineage>
        <taxon>Bacteria</taxon>
        <taxon>Pseudomonadati</taxon>
        <taxon>Bacteroidota</taxon>
        <taxon>Cytophagia</taxon>
        <taxon>Cytophagales</taxon>
        <taxon>Reichenbachiellaceae</taxon>
        <taxon>Marinoscillum</taxon>
    </lineage>
</organism>
<gene>
    <name evidence="5" type="ORF">ACHKAR_03335</name>
</gene>